<dbReference type="EMBL" id="JBHSMS010000087">
    <property type="protein sequence ID" value="MFC5514072.1"/>
    <property type="molecule type" value="Genomic_DNA"/>
</dbReference>
<feature type="signal peptide" evidence="1">
    <location>
        <begin position="1"/>
        <end position="24"/>
    </location>
</feature>
<gene>
    <name evidence="2" type="ORF">ACFPOU_23490</name>
</gene>
<proteinExistence type="predicted"/>
<accession>A0ABW0PQX5</accession>
<dbReference type="Proteomes" id="UP001596031">
    <property type="component" value="Unassembled WGS sequence"/>
</dbReference>
<name>A0ABW0PQX5_9BURK</name>
<evidence type="ECO:0008006" key="4">
    <source>
        <dbReference type="Google" id="ProtNLM"/>
    </source>
</evidence>
<organism evidence="2 3">
    <name type="scientific">Massilia jejuensis</name>
    <dbReference type="NCBI Taxonomy" id="648894"/>
    <lineage>
        <taxon>Bacteria</taxon>
        <taxon>Pseudomonadati</taxon>
        <taxon>Pseudomonadota</taxon>
        <taxon>Betaproteobacteria</taxon>
        <taxon>Burkholderiales</taxon>
        <taxon>Oxalobacteraceae</taxon>
        <taxon>Telluria group</taxon>
        <taxon>Massilia</taxon>
    </lineage>
</organism>
<keyword evidence="3" id="KW-1185">Reference proteome</keyword>
<comment type="caution">
    <text evidence="2">The sequence shown here is derived from an EMBL/GenBank/DDBJ whole genome shotgun (WGS) entry which is preliminary data.</text>
</comment>
<dbReference type="RefSeq" id="WP_379727468.1">
    <property type="nucleotide sequence ID" value="NZ_JBHSMS010000087.1"/>
</dbReference>
<evidence type="ECO:0000313" key="3">
    <source>
        <dbReference type="Proteomes" id="UP001596031"/>
    </source>
</evidence>
<evidence type="ECO:0000256" key="1">
    <source>
        <dbReference type="SAM" id="SignalP"/>
    </source>
</evidence>
<feature type="chain" id="PRO_5046124790" description="Lipoprotein" evidence="1">
    <location>
        <begin position="25"/>
        <end position="97"/>
    </location>
</feature>
<keyword evidence="1" id="KW-0732">Signal</keyword>
<sequence>MRASILTAASLVCLLGCSTPQQKAMQQQAEMERMIALYGPACTRLGYAMNSDPWRDCVLQSASRDGGYRGGVSTSIFGGWGSGGRGSGVGIGIGIGR</sequence>
<protein>
    <recommendedName>
        <fullName evidence="4">Lipoprotein</fullName>
    </recommendedName>
</protein>
<evidence type="ECO:0000313" key="2">
    <source>
        <dbReference type="EMBL" id="MFC5514072.1"/>
    </source>
</evidence>
<reference evidence="3" key="1">
    <citation type="journal article" date="2019" name="Int. J. Syst. Evol. Microbiol.">
        <title>The Global Catalogue of Microorganisms (GCM) 10K type strain sequencing project: providing services to taxonomists for standard genome sequencing and annotation.</title>
        <authorList>
            <consortium name="The Broad Institute Genomics Platform"/>
            <consortium name="The Broad Institute Genome Sequencing Center for Infectious Disease"/>
            <person name="Wu L."/>
            <person name="Ma J."/>
        </authorList>
    </citation>
    <scope>NUCLEOTIDE SEQUENCE [LARGE SCALE GENOMIC DNA]</scope>
    <source>
        <strain evidence="3">CCUG 38813</strain>
    </source>
</reference>